<accession>A0A8H4KEZ7</accession>
<dbReference type="InterPro" id="IPR002110">
    <property type="entry name" value="Ankyrin_rpt"/>
</dbReference>
<dbReference type="EMBL" id="JAADJG010000327">
    <property type="protein sequence ID" value="KAF4448616.1"/>
    <property type="molecule type" value="Genomic_DNA"/>
</dbReference>
<organism evidence="4 5">
    <name type="scientific">Fusarium austroafricanum</name>
    <dbReference type="NCBI Taxonomy" id="2364996"/>
    <lineage>
        <taxon>Eukaryota</taxon>
        <taxon>Fungi</taxon>
        <taxon>Dikarya</taxon>
        <taxon>Ascomycota</taxon>
        <taxon>Pezizomycotina</taxon>
        <taxon>Sordariomycetes</taxon>
        <taxon>Hypocreomycetidae</taxon>
        <taxon>Hypocreales</taxon>
        <taxon>Nectriaceae</taxon>
        <taxon>Fusarium</taxon>
        <taxon>Fusarium concolor species complex</taxon>
    </lineage>
</organism>
<proteinExistence type="predicted"/>
<dbReference type="InterPro" id="IPR036770">
    <property type="entry name" value="Ankyrin_rpt-contain_sf"/>
</dbReference>
<dbReference type="AlphaFoldDB" id="A0A8H4KEZ7"/>
<evidence type="ECO:0000313" key="5">
    <source>
        <dbReference type="Proteomes" id="UP000605986"/>
    </source>
</evidence>
<protein>
    <submittedName>
        <fullName evidence="4">Ankyrin repeat-containing protein</fullName>
    </submittedName>
</protein>
<dbReference type="Gene3D" id="1.25.40.20">
    <property type="entry name" value="Ankyrin repeat-containing domain"/>
    <property type="match status" value="4"/>
</dbReference>
<gene>
    <name evidence="4" type="ORF">F53441_7992</name>
</gene>
<feature type="repeat" description="ANK" evidence="3">
    <location>
        <begin position="115"/>
        <end position="153"/>
    </location>
</feature>
<dbReference type="PANTHER" id="PTHR24198:SF165">
    <property type="entry name" value="ANKYRIN REPEAT-CONTAINING PROTEIN-RELATED"/>
    <property type="match status" value="1"/>
</dbReference>
<evidence type="ECO:0000256" key="1">
    <source>
        <dbReference type="ARBA" id="ARBA00022737"/>
    </source>
</evidence>
<dbReference type="PANTHER" id="PTHR24198">
    <property type="entry name" value="ANKYRIN REPEAT AND PROTEIN KINASE DOMAIN-CONTAINING PROTEIN"/>
    <property type="match status" value="1"/>
</dbReference>
<evidence type="ECO:0000256" key="2">
    <source>
        <dbReference type="ARBA" id="ARBA00023043"/>
    </source>
</evidence>
<sequence length="186" mass="19803">MERIAHMLLSYGADHNGADGIDTALHLASNNGYKKFIERLLKLGANVHAVNSLEQTPLHVASENVVQVLLNAGANLEAKTKAGITPLLYASRTAKLDTIRVLVSSRADILAQTEKGSNALHLALKSRYDNVKLITQIVEFLLDNGAEAAKADKRGSTPLHSACAVGNVAAAKLLIKKGVNIHAQNV</sequence>
<evidence type="ECO:0000256" key="3">
    <source>
        <dbReference type="PROSITE-ProRule" id="PRU00023"/>
    </source>
</evidence>
<dbReference type="Pfam" id="PF12796">
    <property type="entry name" value="Ank_2"/>
    <property type="match status" value="2"/>
</dbReference>
<reference evidence="4" key="1">
    <citation type="submission" date="2020-01" db="EMBL/GenBank/DDBJ databases">
        <title>Identification and distribution of gene clusters putatively required for synthesis of sphingolipid metabolism inhibitors in phylogenetically diverse species of the filamentous fungus Fusarium.</title>
        <authorList>
            <person name="Kim H.-S."/>
            <person name="Busman M."/>
            <person name="Brown D.W."/>
            <person name="Divon H."/>
            <person name="Uhlig S."/>
            <person name="Proctor R.H."/>
        </authorList>
    </citation>
    <scope>NUCLEOTIDE SEQUENCE</scope>
    <source>
        <strain evidence="4">NRRL 53441</strain>
    </source>
</reference>
<feature type="repeat" description="ANK" evidence="3">
    <location>
        <begin position="23"/>
        <end position="52"/>
    </location>
</feature>
<dbReference type="OrthoDB" id="341259at2759"/>
<dbReference type="Proteomes" id="UP000605986">
    <property type="component" value="Unassembled WGS sequence"/>
</dbReference>
<name>A0A8H4KEZ7_9HYPO</name>
<dbReference type="PROSITE" id="PS50088">
    <property type="entry name" value="ANK_REPEAT"/>
    <property type="match status" value="4"/>
</dbReference>
<dbReference type="SMART" id="SM00248">
    <property type="entry name" value="ANK"/>
    <property type="match status" value="5"/>
</dbReference>
<keyword evidence="2 3" id="KW-0040">ANK repeat</keyword>
<comment type="caution">
    <text evidence="4">The sequence shown here is derived from an EMBL/GenBank/DDBJ whole genome shotgun (WGS) entry which is preliminary data.</text>
</comment>
<feature type="repeat" description="ANK" evidence="3">
    <location>
        <begin position="82"/>
        <end position="114"/>
    </location>
</feature>
<dbReference type="PROSITE" id="PS50297">
    <property type="entry name" value="ANK_REP_REGION"/>
    <property type="match status" value="2"/>
</dbReference>
<evidence type="ECO:0000313" key="4">
    <source>
        <dbReference type="EMBL" id="KAF4448616.1"/>
    </source>
</evidence>
<dbReference type="SUPFAM" id="SSF48403">
    <property type="entry name" value="Ankyrin repeat"/>
    <property type="match status" value="1"/>
</dbReference>
<feature type="repeat" description="ANK" evidence="3">
    <location>
        <begin position="154"/>
        <end position="186"/>
    </location>
</feature>
<dbReference type="Pfam" id="PF00023">
    <property type="entry name" value="Ank"/>
    <property type="match status" value="1"/>
</dbReference>
<keyword evidence="5" id="KW-1185">Reference proteome</keyword>
<keyword evidence="1" id="KW-0677">Repeat</keyword>